<dbReference type="InterPro" id="IPR029058">
    <property type="entry name" value="AB_hydrolase_fold"/>
</dbReference>
<dbReference type="PATRIC" id="fig|1423727.3.peg.890"/>
<dbReference type="PANTHER" id="PTHR48081">
    <property type="entry name" value="AB HYDROLASE SUPERFAMILY PROTEIN C4A8.06C"/>
    <property type="match status" value="1"/>
</dbReference>
<keyword evidence="4" id="KW-1185">Reference proteome</keyword>
<evidence type="ECO:0000256" key="1">
    <source>
        <dbReference type="ARBA" id="ARBA00022801"/>
    </source>
</evidence>
<feature type="domain" description="Alpha/beta hydrolase fold-3" evidence="2">
    <location>
        <begin position="13"/>
        <end position="218"/>
    </location>
</feature>
<comment type="caution">
    <text evidence="3">The sequence shown here is derived from an EMBL/GenBank/DDBJ whole genome shotgun (WGS) entry which is preliminary data.</text>
</comment>
<proteinExistence type="predicted"/>
<dbReference type="InterPro" id="IPR013094">
    <property type="entry name" value="AB_hydrolase_3"/>
</dbReference>
<evidence type="ECO:0000313" key="4">
    <source>
        <dbReference type="Proteomes" id="UP000051672"/>
    </source>
</evidence>
<dbReference type="STRING" id="1423727.FC34_GL000884"/>
<accession>A0A0R2AZD7</accession>
<dbReference type="Proteomes" id="UP000051672">
    <property type="component" value="Unassembled WGS sequence"/>
</dbReference>
<sequence length="241" mass="26591">MYENSEGSRAAILDIHGGGWVQGDKAKEAGIATKFAEQGFLVVVPNYRLAPAAFYPAARDDVWEAYQWLKSSPFNFDHSKIGVFGGSAGGSLSVDVGLKDGIPAVSWSGIFDVIDWFSKHKDVVPVRNTELDTVSKSNEIDQGGKNDPYYKWFILNYVNQDESQFPGLEPFDRVTPKAGPIYLANSLEEIVPTTGVTMLEEALAKNDVPVFTQLITGGRHAEGYEDEAWLPTLNFFNQFLS</sequence>
<dbReference type="AlphaFoldDB" id="A0A0R2AZD7"/>
<dbReference type="Pfam" id="PF07859">
    <property type="entry name" value="Abhydrolase_3"/>
    <property type="match status" value="1"/>
</dbReference>
<dbReference type="SUPFAM" id="SSF53474">
    <property type="entry name" value="alpha/beta-Hydrolases"/>
    <property type="match status" value="1"/>
</dbReference>
<evidence type="ECO:0000259" key="2">
    <source>
        <dbReference type="Pfam" id="PF07859"/>
    </source>
</evidence>
<dbReference type="Gene3D" id="3.40.50.1820">
    <property type="entry name" value="alpha/beta hydrolase"/>
    <property type="match status" value="1"/>
</dbReference>
<dbReference type="EMBL" id="AYZQ01000002">
    <property type="protein sequence ID" value="KRM71906.1"/>
    <property type="molecule type" value="Genomic_DNA"/>
</dbReference>
<dbReference type="GO" id="GO:0016787">
    <property type="term" value="F:hydrolase activity"/>
    <property type="evidence" value="ECO:0007669"/>
    <property type="project" value="UniProtKB-KW"/>
</dbReference>
<evidence type="ECO:0000313" key="3">
    <source>
        <dbReference type="EMBL" id="KRM71906.1"/>
    </source>
</evidence>
<name>A0A0R2AZD7_9LACO</name>
<protein>
    <submittedName>
        <fullName evidence="3">Esterase lipase</fullName>
    </submittedName>
</protein>
<gene>
    <name evidence="3" type="ORF">FC34_GL000884</name>
</gene>
<reference evidence="3 4" key="1">
    <citation type="journal article" date="2015" name="Genome Announc.">
        <title>Expanding the biotechnology potential of lactobacilli through comparative genomics of 213 strains and associated genera.</title>
        <authorList>
            <person name="Sun Z."/>
            <person name="Harris H.M."/>
            <person name="McCann A."/>
            <person name="Guo C."/>
            <person name="Argimon S."/>
            <person name="Zhang W."/>
            <person name="Yang X."/>
            <person name="Jeffery I.B."/>
            <person name="Cooney J.C."/>
            <person name="Kagawa T.F."/>
            <person name="Liu W."/>
            <person name="Song Y."/>
            <person name="Salvetti E."/>
            <person name="Wrobel A."/>
            <person name="Rasinkangas P."/>
            <person name="Parkhill J."/>
            <person name="Rea M.C."/>
            <person name="O'Sullivan O."/>
            <person name="Ritari J."/>
            <person name="Douillard F.P."/>
            <person name="Paul Ross R."/>
            <person name="Yang R."/>
            <person name="Briner A.E."/>
            <person name="Felis G.E."/>
            <person name="de Vos W.M."/>
            <person name="Barrangou R."/>
            <person name="Klaenhammer T.R."/>
            <person name="Caufield P.W."/>
            <person name="Cui Y."/>
            <person name="Zhang H."/>
            <person name="O'Toole P.W."/>
        </authorList>
    </citation>
    <scope>NUCLEOTIDE SEQUENCE [LARGE SCALE GENOMIC DNA]</scope>
    <source>
        <strain evidence="3 4">DSM 23927</strain>
    </source>
</reference>
<keyword evidence="1" id="KW-0378">Hydrolase</keyword>
<organism evidence="3 4">
    <name type="scientific">Lacticaseibacillus brantae DSM 23927</name>
    <dbReference type="NCBI Taxonomy" id="1423727"/>
    <lineage>
        <taxon>Bacteria</taxon>
        <taxon>Bacillati</taxon>
        <taxon>Bacillota</taxon>
        <taxon>Bacilli</taxon>
        <taxon>Lactobacillales</taxon>
        <taxon>Lactobacillaceae</taxon>
        <taxon>Lacticaseibacillus</taxon>
    </lineage>
</organism>
<dbReference type="InterPro" id="IPR050300">
    <property type="entry name" value="GDXG_lipolytic_enzyme"/>
</dbReference>